<organism evidence="3 5">
    <name type="scientific">Synchytrium endobioticum</name>
    <dbReference type="NCBI Taxonomy" id="286115"/>
    <lineage>
        <taxon>Eukaryota</taxon>
        <taxon>Fungi</taxon>
        <taxon>Fungi incertae sedis</taxon>
        <taxon>Chytridiomycota</taxon>
        <taxon>Chytridiomycota incertae sedis</taxon>
        <taxon>Chytridiomycetes</taxon>
        <taxon>Synchytriales</taxon>
        <taxon>Synchytriaceae</taxon>
        <taxon>Synchytrium</taxon>
    </lineage>
</organism>
<keyword evidence="1" id="KW-0175">Coiled coil</keyword>
<evidence type="ECO:0000256" key="1">
    <source>
        <dbReference type="SAM" id="Coils"/>
    </source>
</evidence>
<keyword evidence="5" id="KW-1185">Reference proteome</keyword>
<name>A0A507CN82_9FUNG</name>
<gene>
    <name evidence="4" type="ORF">SeLEV6574_g06197</name>
    <name evidence="3" type="ORF">SeMB42_g05935</name>
</gene>
<comment type="caution">
    <text evidence="3">The sequence shown here is derived from an EMBL/GenBank/DDBJ whole genome shotgun (WGS) entry which is preliminary data.</text>
</comment>
<dbReference type="GO" id="GO:0003723">
    <property type="term" value="F:RNA binding"/>
    <property type="evidence" value="ECO:0007669"/>
    <property type="project" value="TreeGrafter"/>
</dbReference>
<evidence type="ECO:0000313" key="3">
    <source>
        <dbReference type="EMBL" id="TPX40585.1"/>
    </source>
</evidence>
<dbReference type="PANTHER" id="PTHR10335:SF23">
    <property type="entry name" value="OB FOLD-CONTAINING PROTEIN, NUCLEIC ACID BINDING"/>
    <property type="match status" value="1"/>
</dbReference>
<dbReference type="OrthoDB" id="5596992at2759"/>
<evidence type="ECO:0000313" key="5">
    <source>
        <dbReference type="Proteomes" id="UP000317494"/>
    </source>
</evidence>
<dbReference type="GO" id="GO:0031428">
    <property type="term" value="C:box C/D methylation guide snoRNP complex"/>
    <property type="evidence" value="ECO:0007669"/>
    <property type="project" value="TreeGrafter"/>
</dbReference>
<dbReference type="Proteomes" id="UP000320475">
    <property type="component" value="Unassembled WGS sequence"/>
</dbReference>
<evidence type="ECO:0000259" key="2">
    <source>
        <dbReference type="Pfam" id="PF10307"/>
    </source>
</evidence>
<dbReference type="EMBL" id="QEAM01000334">
    <property type="protein sequence ID" value="TPX41233.1"/>
    <property type="molecule type" value="Genomic_DNA"/>
</dbReference>
<feature type="coiled-coil region" evidence="1">
    <location>
        <begin position="532"/>
        <end position="576"/>
    </location>
</feature>
<dbReference type="Proteomes" id="UP000317494">
    <property type="component" value="Unassembled WGS sequence"/>
</dbReference>
<dbReference type="GO" id="GO:0008649">
    <property type="term" value="F:rRNA methyltransferase activity"/>
    <property type="evidence" value="ECO:0007669"/>
    <property type="project" value="TreeGrafter"/>
</dbReference>
<dbReference type="Pfam" id="PF10307">
    <property type="entry name" value="HAD_SAK_1"/>
    <property type="match status" value="1"/>
</dbReference>
<dbReference type="GO" id="GO:0032040">
    <property type="term" value="C:small-subunit processome"/>
    <property type="evidence" value="ECO:0007669"/>
    <property type="project" value="TreeGrafter"/>
</dbReference>
<proteinExistence type="predicted"/>
<dbReference type="PANTHER" id="PTHR10335">
    <property type="entry name" value="RRNA 2-O-METHYLTRANSFERASE FIBRILLARIN"/>
    <property type="match status" value="1"/>
</dbReference>
<dbReference type="AlphaFoldDB" id="A0A507CN82"/>
<accession>A0A507CN82</accession>
<protein>
    <recommendedName>
        <fullName evidence="2">Swiss Army Knife RNA repair protein HAD domain-containing protein</fullName>
    </recommendedName>
</protein>
<reference evidence="5 6" key="1">
    <citation type="journal article" date="2019" name="Sci. Rep.">
        <title>Comparative genomics of chytrid fungi reveal insights into the obligate biotrophic and pathogenic lifestyle of Synchytrium endobioticum.</title>
        <authorList>
            <person name="van de Vossenberg B.T.L.H."/>
            <person name="Warris S."/>
            <person name="Nguyen H.D.T."/>
            <person name="van Gent-Pelzer M.P.E."/>
            <person name="Joly D.L."/>
            <person name="van de Geest H.C."/>
            <person name="Bonants P.J.M."/>
            <person name="Smith D.S."/>
            <person name="Levesque C.A."/>
            <person name="van der Lee T.A.J."/>
        </authorList>
    </citation>
    <scope>NUCLEOTIDE SEQUENCE [LARGE SCALE GENOMIC DNA]</scope>
    <source>
        <strain evidence="4 6">LEV6574</strain>
        <strain evidence="3 5">MB42</strain>
    </source>
</reference>
<evidence type="ECO:0000313" key="6">
    <source>
        <dbReference type="Proteomes" id="UP000320475"/>
    </source>
</evidence>
<dbReference type="GO" id="GO:1990259">
    <property type="term" value="F:histone H2AQ104 methyltransferase activity"/>
    <property type="evidence" value="ECO:0007669"/>
    <property type="project" value="TreeGrafter"/>
</dbReference>
<feature type="domain" description="Swiss Army Knife RNA repair protein HAD" evidence="2">
    <location>
        <begin position="74"/>
        <end position="219"/>
    </location>
</feature>
<dbReference type="InterPro" id="IPR018812">
    <property type="entry name" value="SAK_HAD"/>
</dbReference>
<sequence>MPRPHYERLIEEFSRKHFASPESAPLDAPLADVEAADIGDIQDAISQIGFVSSEIRSHMTNLKIFDFDSTLFRSPLPNPNLWSPELAGLLISDLGWFTDPRTLGHPGIPLHPDIDWFDRDVVKDALSAMQDPTNTLAVLLTGRRGSLYGDRVVEICMNLKPDPLPFDIFFFKEPHDTTEPRLRYPNTINFKLDVLSRILEAFPTIKHVEFWEDRPKHIEHDPELKKYLELRFEEDLVNDLVNKHNARIPQLCVSPATGLYSSPPVTLVTPVEIVEEVKYTGIMLDRSSRSALLNAVPVSTENDGCHIFQMVPNLHVMMYLGHVESEELAWIGGLGAEVSLQVIKWGIIPNKIIALQLGLIANNGPDNDGAVSASRVTDCSVSMESSQDSTVDSNSNMKQSGVDAVALKIGGNFSMLQRQQVVNASSTPPSSDCNIFILPLYVAAGSKPHDANNITEWQNVSSALSSLAIKGIVFEKRVTVLANHRSKHSAHQQLPNAVSIGSLITSTYPSLKGKEVGLVVRLVQAWMKRDGVENAMERKHEIQKLIDGMRELVTDKKALETEVDAAEDTANDAGGKSLQRR</sequence>
<dbReference type="EMBL" id="QEAN01000307">
    <property type="protein sequence ID" value="TPX40585.1"/>
    <property type="molecule type" value="Genomic_DNA"/>
</dbReference>
<dbReference type="VEuPathDB" id="FungiDB:SeMB42_g05935"/>
<evidence type="ECO:0000313" key="4">
    <source>
        <dbReference type="EMBL" id="TPX41233.1"/>
    </source>
</evidence>
<dbReference type="GO" id="GO:0000494">
    <property type="term" value="P:box C/D sno(s)RNA 3'-end processing"/>
    <property type="evidence" value="ECO:0007669"/>
    <property type="project" value="TreeGrafter"/>
</dbReference>